<gene>
    <name evidence="1" type="ORF">QTG54_002648</name>
</gene>
<organism evidence="1 2">
    <name type="scientific">Skeletonema marinoi</name>
    <dbReference type="NCBI Taxonomy" id="267567"/>
    <lineage>
        <taxon>Eukaryota</taxon>
        <taxon>Sar</taxon>
        <taxon>Stramenopiles</taxon>
        <taxon>Ochrophyta</taxon>
        <taxon>Bacillariophyta</taxon>
        <taxon>Coscinodiscophyceae</taxon>
        <taxon>Thalassiosirophycidae</taxon>
        <taxon>Thalassiosirales</taxon>
        <taxon>Skeletonemataceae</taxon>
        <taxon>Skeletonema</taxon>
        <taxon>Skeletonema marinoi-dohrnii complex</taxon>
    </lineage>
</organism>
<dbReference type="AlphaFoldDB" id="A0AAD8YIX7"/>
<dbReference type="InterPro" id="IPR051279">
    <property type="entry name" value="PP1-Reg/Actin-Interact_Protein"/>
</dbReference>
<evidence type="ECO:0000313" key="2">
    <source>
        <dbReference type="Proteomes" id="UP001224775"/>
    </source>
</evidence>
<sequence length="303" mass="34119">MLSCDRCGIESIEIDRDHIPRHLMHLYLSNNNIETNGCRGIAELLQGGDATLRYLHLYDNKIDDEGVDIVVDALQSNTSLTSFDLRKNDGISDQGKKSLLKLVIDISSITATLHSNHTLTFLDVEDMNPDGSLDADDEIQRHIYEATEINSIYEGVSNPEAAAREKLIQTQLHSEKRAALCRLQGVDHSVFSEIDPLHLPEILSLIGQRHGQGEMYAAVLSSIMTLFSTVNMKKCIHQERTYHEAIVAKHAAIVAEHRTKMEELDAKLASMDEAVEVNEGSNELEHRSNKRRRKWWWGLWGGA</sequence>
<keyword evidence="2" id="KW-1185">Reference proteome</keyword>
<dbReference type="Gene3D" id="3.80.10.10">
    <property type="entry name" value="Ribonuclease Inhibitor"/>
    <property type="match status" value="1"/>
</dbReference>
<dbReference type="Proteomes" id="UP001224775">
    <property type="component" value="Unassembled WGS sequence"/>
</dbReference>
<dbReference type="EMBL" id="JATAAI010000004">
    <property type="protein sequence ID" value="KAK1746041.1"/>
    <property type="molecule type" value="Genomic_DNA"/>
</dbReference>
<dbReference type="SMART" id="SM00368">
    <property type="entry name" value="LRR_RI"/>
    <property type="match status" value="3"/>
</dbReference>
<name>A0AAD8YIX7_9STRA</name>
<accession>A0AAD8YIX7</accession>
<evidence type="ECO:0000313" key="1">
    <source>
        <dbReference type="EMBL" id="KAK1746041.1"/>
    </source>
</evidence>
<dbReference type="Pfam" id="PF13516">
    <property type="entry name" value="LRR_6"/>
    <property type="match status" value="3"/>
</dbReference>
<proteinExistence type="predicted"/>
<reference evidence="1" key="1">
    <citation type="submission" date="2023-06" db="EMBL/GenBank/DDBJ databases">
        <title>Survivors Of The Sea: Transcriptome response of Skeletonema marinoi to long-term dormancy.</title>
        <authorList>
            <person name="Pinder M.I.M."/>
            <person name="Kourtchenko O."/>
            <person name="Robertson E.K."/>
            <person name="Larsson T."/>
            <person name="Maumus F."/>
            <person name="Osuna-Cruz C.M."/>
            <person name="Vancaester E."/>
            <person name="Stenow R."/>
            <person name="Vandepoele K."/>
            <person name="Ploug H."/>
            <person name="Bruchert V."/>
            <person name="Godhe A."/>
            <person name="Topel M."/>
        </authorList>
    </citation>
    <scope>NUCLEOTIDE SEQUENCE</scope>
    <source>
        <strain evidence="1">R05AC</strain>
    </source>
</reference>
<protein>
    <submittedName>
        <fullName evidence="1">Uncharacterized protein</fullName>
    </submittedName>
</protein>
<comment type="caution">
    <text evidence="1">The sequence shown here is derived from an EMBL/GenBank/DDBJ whole genome shotgun (WGS) entry which is preliminary data.</text>
</comment>
<dbReference type="InterPro" id="IPR032675">
    <property type="entry name" value="LRR_dom_sf"/>
</dbReference>
<dbReference type="InterPro" id="IPR001611">
    <property type="entry name" value="Leu-rich_rpt"/>
</dbReference>
<dbReference type="SUPFAM" id="SSF52047">
    <property type="entry name" value="RNI-like"/>
    <property type="match status" value="1"/>
</dbReference>
<dbReference type="PANTHER" id="PTHR24112">
    <property type="entry name" value="LEUCINE-RICH REPEAT, ISOFORM F-RELATED"/>
    <property type="match status" value="1"/>
</dbReference>